<feature type="region of interest" description="Disordered" evidence="4">
    <location>
        <begin position="1"/>
        <end position="22"/>
    </location>
</feature>
<keyword evidence="7" id="KW-1185">Reference proteome</keyword>
<evidence type="ECO:0000256" key="2">
    <source>
        <dbReference type="ARBA" id="ARBA00022540"/>
    </source>
</evidence>
<proteinExistence type="predicted"/>
<sequence length="797" mass="92850">MSRFFNCDSSSGSSSSDSEEDIPVQKNVYSAFELNDEEVEDKQRIVRTAKEKCHEELEKVTNSLDSLCKNRDIGKLSSNFDNLIKIFTKSKPLFEKNGNKIPKFLIRTLVNLEEMVNNLWNDKDAKKKLSKANSKLLVSLRLKLKKFLVGLEEEIEKYKENPDISEEEDTNEVQEEEKSEVEQSEEEEEVVNERHSDSNDESESEEKEENAWDADWDSEEEEEEVEVKAEVNMAAMFIKKDTEETNAAIKKKRERKTVKKFEVKEEEEEDELEQVEEPKSVVSTNKNIFQKGEEVTHKSVMTKLKAILTYRGRKGAVKEIEHLQMLRKASELKKLGPGIDFKITSSILTFILDYSFANMNHLGQSMEAVSSCLDILEANPDLTIGQQIEEEESLEEPPYKVDYCLLSSVEKIDKEFLKILRENDDLYEKEVLKKDQNILEFIIRLEKYLEKSGTPGEICRIYFLHLDHIYYKKDEEAVVDRLVKYINKHETKIDVRIDSMLMHIYNLALNDKLVEAWSQLRLITIPKPETSQILYNRALSQLGLCSFRLGKYQEAHDFLNELHASGHVKELLAQGYQRNDSEKEKQMKKHLLPFYKRINLEVLECAYLVSAMLIEIPNVARVENRMGHKPAISRGLYHHLRTLERMVAFIPPETMREHVVAAAVEIRYGKWKKAKDFIINEEMNSRVWKHFPEQEKLLDMVTAKIKESCLRCYIHQYVYGFRPNSVNFLSRKFEIDSLPICYDLILKEQLPAVLEDGDDDVYLKVLPNWTKTTELLNRYADTVLSIESPANVETDED</sequence>
<keyword evidence="3" id="KW-0648">Protein biosynthesis</keyword>
<evidence type="ECO:0000256" key="3">
    <source>
        <dbReference type="ARBA" id="ARBA00022917"/>
    </source>
</evidence>
<reference evidence="6 7" key="1">
    <citation type="submission" date="2022-01" db="EMBL/GenBank/DDBJ databases">
        <title>A chromosomal length assembly of Cordylochernes scorpioides.</title>
        <authorList>
            <person name="Zeh D."/>
            <person name="Zeh J."/>
        </authorList>
    </citation>
    <scope>NUCLEOTIDE SEQUENCE [LARGE SCALE GENOMIC DNA]</scope>
    <source>
        <strain evidence="6">IN4F17</strain>
        <tissue evidence="6">Whole Body</tissue>
    </source>
</reference>
<feature type="compositionally biased region" description="Acidic residues" evidence="4">
    <location>
        <begin position="199"/>
        <end position="225"/>
    </location>
</feature>
<name>A0ABY6LFM4_9ARAC</name>
<gene>
    <name evidence="6" type="ORF">LAZ67_17002861</name>
</gene>
<dbReference type="PANTHER" id="PTHR13937:SF0">
    <property type="entry name" value="EUKARYOTIC TRANSLATION INITIATION FACTOR 3 SUBUNIT C-RELATED"/>
    <property type="match status" value="1"/>
</dbReference>
<evidence type="ECO:0000313" key="6">
    <source>
        <dbReference type="EMBL" id="UYV79489.1"/>
    </source>
</evidence>
<feature type="compositionally biased region" description="Acidic residues" evidence="4">
    <location>
        <begin position="163"/>
        <end position="190"/>
    </location>
</feature>
<feature type="region of interest" description="Disordered" evidence="4">
    <location>
        <begin position="159"/>
        <end position="227"/>
    </location>
</feature>
<evidence type="ECO:0000259" key="5">
    <source>
        <dbReference type="Pfam" id="PF05470"/>
    </source>
</evidence>
<evidence type="ECO:0000256" key="4">
    <source>
        <dbReference type="SAM" id="MobiDB-lite"/>
    </source>
</evidence>
<dbReference type="InterPro" id="IPR027516">
    <property type="entry name" value="EIF3C"/>
</dbReference>
<keyword evidence="2" id="KW-0396">Initiation factor</keyword>
<feature type="domain" description="Eukaryotic translation initiation factor 3 subunit C N-terminal" evidence="5">
    <location>
        <begin position="36"/>
        <end position="476"/>
    </location>
</feature>
<dbReference type="InterPro" id="IPR008905">
    <property type="entry name" value="EIF3C_N_dom"/>
</dbReference>
<evidence type="ECO:0000256" key="1">
    <source>
        <dbReference type="ARBA" id="ARBA00022490"/>
    </source>
</evidence>
<dbReference type="PANTHER" id="PTHR13937">
    <property type="entry name" value="EUKARYOTIC TRANSLATION INITATION FACTOR 3, SUBUNIT 8 EIF3S8 -RELATED"/>
    <property type="match status" value="1"/>
</dbReference>
<evidence type="ECO:0000313" key="7">
    <source>
        <dbReference type="Proteomes" id="UP001235939"/>
    </source>
</evidence>
<organism evidence="6 7">
    <name type="scientific">Cordylochernes scorpioides</name>
    <dbReference type="NCBI Taxonomy" id="51811"/>
    <lineage>
        <taxon>Eukaryota</taxon>
        <taxon>Metazoa</taxon>
        <taxon>Ecdysozoa</taxon>
        <taxon>Arthropoda</taxon>
        <taxon>Chelicerata</taxon>
        <taxon>Arachnida</taxon>
        <taxon>Pseudoscorpiones</taxon>
        <taxon>Cheliferoidea</taxon>
        <taxon>Chernetidae</taxon>
        <taxon>Cordylochernes</taxon>
    </lineage>
</organism>
<dbReference type="Pfam" id="PF05470">
    <property type="entry name" value="eIF-3c_N"/>
    <property type="match status" value="1"/>
</dbReference>
<protein>
    <submittedName>
        <fullName evidence="6">EIF3C</fullName>
    </submittedName>
</protein>
<keyword evidence="1" id="KW-0963">Cytoplasm</keyword>
<dbReference type="Proteomes" id="UP001235939">
    <property type="component" value="Chromosome 17"/>
</dbReference>
<accession>A0ABY6LFM4</accession>
<dbReference type="EMBL" id="CP092879">
    <property type="protein sequence ID" value="UYV79489.1"/>
    <property type="molecule type" value="Genomic_DNA"/>
</dbReference>